<gene>
    <name evidence="1" type="ORF">ILUMI_03255</name>
</gene>
<name>A0A8K0DEW9_IGNLU</name>
<comment type="caution">
    <text evidence="1">The sequence shown here is derived from an EMBL/GenBank/DDBJ whole genome shotgun (WGS) entry which is preliminary data.</text>
</comment>
<dbReference type="PANTHER" id="PTHR19446">
    <property type="entry name" value="REVERSE TRANSCRIPTASES"/>
    <property type="match status" value="1"/>
</dbReference>
<evidence type="ECO:0000313" key="1">
    <source>
        <dbReference type="EMBL" id="KAF2902929.1"/>
    </source>
</evidence>
<protein>
    <recommendedName>
        <fullName evidence="3">Reverse transcriptase</fullName>
    </recommendedName>
</protein>
<keyword evidence="2" id="KW-1185">Reference proteome</keyword>
<dbReference type="AlphaFoldDB" id="A0A8K0DEW9"/>
<reference evidence="1" key="1">
    <citation type="submission" date="2019-08" db="EMBL/GenBank/DDBJ databases">
        <title>The genome of the North American firefly Photinus pyralis.</title>
        <authorList>
            <consortium name="Photinus pyralis genome working group"/>
            <person name="Fallon T.R."/>
            <person name="Sander Lower S.E."/>
            <person name="Weng J.-K."/>
        </authorList>
    </citation>
    <scope>NUCLEOTIDE SEQUENCE</scope>
    <source>
        <strain evidence="1">TRF0915ILg1</strain>
        <tissue evidence="1">Whole body</tissue>
    </source>
</reference>
<accession>A0A8K0DEW9</accession>
<dbReference type="Proteomes" id="UP000801492">
    <property type="component" value="Unassembled WGS sequence"/>
</dbReference>
<proteinExistence type="predicted"/>
<dbReference type="OrthoDB" id="6778064at2759"/>
<evidence type="ECO:0000313" key="2">
    <source>
        <dbReference type="Proteomes" id="UP000801492"/>
    </source>
</evidence>
<organism evidence="1 2">
    <name type="scientific">Ignelater luminosus</name>
    <name type="common">Cucubano</name>
    <name type="synonym">Pyrophorus luminosus</name>
    <dbReference type="NCBI Taxonomy" id="2038154"/>
    <lineage>
        <taxon>Eukaryota</taxon>
        <taxon>Metazoa</taxon>
        <taxon>Ecdysozoa</taxon>
        <taxon>Arthropoda</taxon>
        <taxon>Hexapoda</taxon>
        <taxon>Insecta</taxon>
        <taxon>Pterygota</taxon>
        <taxon>Neoptera</taxon>
        <taxon>Endopterygota</taxon>
        <taxon>Coleoptera</taxon>
        <taxon>Polyphaga</taxon>
        <taxon>Elateriformia</taxon>
        <taxon>Elateroidea</taxon>
        <taxon>Elateridae</taxon>
        <taxon>Agrypninae</taxon>
        <taxon>Pyrophorini</taxon>
        <taxon>Ignelater</taxon>
    </lineage>
</organism>
<dbReference type="EMBL" id="VTPC01001139">
    <property type="protein sequence ID" value="KAF2902929.1"/>
    <property type="molecule type" value="Genomic_DNA"/>
</dbReference>
<sequence length="188" mass="22354">MEKRRQQKGHNTQKYREIHKVVKRKIREAKQRYQERGRKRQQGIIKDKDGNLIIDFPAKLNRWEEYIRELQYDARAERDNIDTTEMANKLRITSQEIEFAIINVRVNKTAGPDQIPVELIKLIEGDQIQILADLFNTIYRTGVIPEEWLRSTFVVLPKSVNARECNLDFEIIWAQERNCLLKCNDAKM</sequence>
<evidence type="ECO:0008006" key="3">
    <source>
        <dbReference type="Google" id="ProtNLM"/>
    </source>
</evidence>